<evidence type="ECO:0000313" key="2">
    <source>
        <dbReference type="EMBL" id="CAL5220861.1"/>
    </source>
</evidence>
<organism evidence="2 3">
    <name type="scientific">Coccomyxa viridis</name>
    <dbReference type="NCBI Taxonomy" id="1274662"/>
    <lineage>
        <taxon>Eukaryota</taxon>
        <taxon>Viridiplantae</taxon>
        <taxon>Chlorophyta</taxon>
        <taxon>core chlorophytes</taxon>
        <taxon>Trebouxiophyceae</taxon>
        <taxon>Trebouxiophyceae incertae sedis</taxon>
        <taxon>Coccomyxaceae</taxon>
        <taxon>Coccomyxa</taxon>
    </lineage>
</organism>
<accession>A0ABP1FLM4</accession>
<feature type="region of interest" description="Disordered" evidence="1">
    <location>
        <begin position="1"/>
        <end position="109"/>
    </location>
</feature>
<proteinExistence type="predicted"/>
<evidence type="ECO:0000313" key="3">
    <source>
        <dbReference type="Proteomes" id="UP001497392"/>
    </source>
</evidence>
<feature type="compositionally biased region" description="Low complexity" evidence="1">
    <location>
        <begin position="57"/>
        <end position="73"/>
    </location>
</feature>
<evidence type="ECO:0000256" key="1">
    <source>
        <dbReference type="SAM" id="MobiDB-lite"/>
    </source>
</evidence>
<protein>
    <submittedName>
        <fullName evidence="2">G2946 protein</fullName>
    </submittedName>
</protein>
<comment type="caution">
    <text evidence="2">The sequence shown here is derived from an EMBL/GenBank/DDBJ whole genome shotgun (WGS) entry which is preliminary data.</text>
</comment>
<keyword evidence="3" id="KW-1185">Reference proteome</keyword>
<dbReference type="EMBL" id="CAXHTA020000004">
    <property type="protein sequence ID" value="CAL5220861.1"/>
    <property type="molecule type" value="Genomic_DNA"/>
</dbReference>
<feature type="region of interest" description="Disordered" evidence="1">
    <location>
        <begin position="193"/>
        <end position="222"/>
    </location>
</feature>
<sequence>MQHVQEEGEEDTREEARKESQDLDRQLRKDAEVLRRSAASQTGAGIPPAAFGPPAMPSSAQGAQSSSGAAAQESAEEKPMRAVPAPRAPHVGGASRTPQGRIMTAEEFTSDPDLIPLYRSLKATQEAMLQEDTPSTSASQQPIAPAPVITPEYLDNKLNMVISSLEGLTDVLKTGFADVAAMKDQMERVLPKLTNQAADMGSSSKVKLSKVEGSSGATSRAL</sequence>
<reference evidence="2 3" key="1">
    <citation type="submission" date="2024-06" db="EMBL/GenBank/DDBJ databases">
        <authorList>
            <person name="Kraege A."/>
            <person name="Thomma B."/>
        </authorList>
    </citation>
    <scope>NUCLEOTIDE SEQUENCE [LARGE SCALE GENOMIC DNA]</scope>
</reference>
<gene>
    <name evidence="2" type="primary">g2946</name>
    <name evidence="2" type="ORF">VP750_LOCUS2520</name>
</gene>
<dbReference type="Proteomes" id="UP001497392">
    <property type="component" value="Unassembled WGS sequence"/>
</dbReference>
<feature type="compositionally biased region" description="Polar residues" evidence="1">
    <location>
        <begin position="193"/>
        <end position="206"/>
    </location>
</feature>
<feature type="compositionally biased region" description="Basic and acidic residues" evidence="1">
    <location>
        <begin position="14"/>
        <end position="35"/>
    </location>
</feature>
<name>A0ABP1FLM4_9CHLO</name>